<evidence type="ECO:0000259" key="5">
    <source>
        <dbReference type="PROSITE" id="PS50977"/>
    </source>
</evidence>
<dbReference type="SUPFAM" id="SSF48498">
    <property type="entry name" value="Tetracyclin repressor-like, C-terminal domain"/>
    <property type="match status" value="1"/>
</dbReference>
<feature type="DNA-binding region" description="H-T-H motif" evidence="4">
    <location>
        <begin position="33"/>
        <end position="52"/>
    </location>
</feature>
<comment type="caution">
    <text evidence="6">The sequence shown here is derived from an EMBL/GenBank/DDBJ whole genome shotgun (WGS) entry which is preliminary data.</text>
</comment>
<dbReference type="PROSITE" id="PS50977">
    <property type="entry name" value="HTH_TETR_2"/>
    <property type="match status" value="1"/>
</dbReference>
<dbReference type="SUPFAM" id="SSF46689">
    <property type="entry name" value="Homeodomain-like"/>
    <property type="match status" value="1"/>
</dbReference>
<dbReference type="GO" id="GO:0003700">
    <property type="term" value="F:DNA-binding transcription factor activity"/>
    <property type="evidence" value="ECO:0007669"/>
    <property type="project" value="TreeGrafter"/>
</dbReference>
<evidence type="ECO:0000256" key="2">
    <source>
        <dbReference type="ARBA" id="ARBA00023125"/>
    </source>
</evidence>
<dbReference type="InterPro" id="IPR036271">
    <property type="entry name" value="Tet_transcr_reg_TetR-rel_C_sf"/>
</dbReference>
<protein>
    <submittedName>
        <fullName evidence="6">TetR/AcrR family transcriptional regulator</fullName>
    </submittedName>
</protein>
<sequence>MARKIGSSGPQTEAAIHKAGLRLIYRHGFAAASLQHLAAEVGIQKSSIYNHIESKQDLLFQIVKGHMDDLLHAADRDLPTEDSSPSERLEAFVHFHVLYHAERSEEMFVINSELRSLDPENLAYILGLRARYEDKLSTILRDGERVGKFKIMDARVATFGILAMLSSVGTWFKSAGRLSKEEVAAMFSDMVLRSIIG</sequence>
<dbReference type="Proteomes" id="UP000290759">
    <property type="component" value="Unassembled WGS sequence"/>
</dbReference>
<keyword evidence="7" id="KW-1185">Reference proteome</keyword>
<proteinExistence type="predicted"/>
<keyword evidence="2 4" id="KW-0238">DNA-binding</keyword>
<dbReference type="Pfam" id="PF17932">
    <property type="entry name" value="TetR_C_24"/>
    <property type="match status" value="1"/>
</dbReference>
<feature type="domain" description="HTH tetR-type" evidence="5">
    <location>
        <begin position="10"/>
        <end position="70"/>
    </location>
</feature>
<name>A0A4Q2UEL3_9HYPH</name>
<dbReference type="PANTHER" id="PTHR30055">
    <property type="entry name" value="HTH-TYPE TRANSCRIPTIONAL REGULATOR RUTR"/>
    <property type="match status" value="1"/>
</dbReference>
<dbReference type="AlphaFoldDB" id="A0A4Q2UEL3"/>
<reference evidence="6 7" key="2">
    <citation type="submission" date="2019-02" db="EMBL/GenBank/DDBJ databases">
        <title>'Lichenibacterium ramalinii' gen. nov. sp. nov., 'Lichenibacterium minor' gen. nov. sp. nov.</title>
        <authorList>
            <person name="Pankratov T."/>
        </authorList>
    </citation>
    <scope>NUCLEOTIDE SEQUENCE [LARGE SCALE GENOMIC DNA]</scope>
    <source>
        <strain evidence="6 7">RmlP026</strain>
    </source>
</reference>
<accession>A0A4Q2UEL3</accession>
<dbReference type="InterPro" id="IPR041490">
    <property type="entry name" value="KstR2_TetR_C"/>
</dbReference>
<gene>
    <name evidence="6" type="ORF">D3273_03525</name>
</gene>
<evidence type="ECO:0000256" key="4">
    <source>
        <dbReference type="PROSITE-ProRule" id="PRU00335"/>
    </source>
</evidence>
<dbReference type="Gene3D" id="1.10.357.10">
    <property type="entry name" value="Tetracycline Repressor, domain 2"/>
    <property type="match status" value="1"/>
</dbReference>
<evidence type="ECO:0000256" key="3">
    <source>
        <dbReference type="ARBA" id="ARBA00023163"/>
    </source>
</evidence>
<reference evidence="6 7" key="1">
    <citation type="submission" date="2018-12" db="EMBL/GenBank/DDBJ databases">
        <authorList>
            <person name="Grouzdev D.S."/>
            <person name="Krutkina M.S."/>
        </authorList>
    </citation>
    <scope>NUCLEOTIDE SEQUENCE [LARGE SCALE GENOMIC DNA]</scope>
    <source>
        <strain evidence="6 7">RmlP026</strain>
    </source>
</reference>
<keyword evidence="1" id="KW-0805">Transcription regulation</keyword>
<evidence type="ECO:0000313" key="6">
    <source>
        <dbReference type="EMBL" id="RYC33667.1"/>
    </source>
</evidence>
<dbReference type="InterPro" id="IPR050109">
    <property type="entry name" value="HTH-type_TetR-like_transc_reg"/>
</dbReference>
<dbReference type="EMBL" id="QYBB01000002">
    <property type="protein sequence ID" value="RYC33667.1"/>
    <property type="molecule type" value="Genomic_DNA"/>
</dbReference>
<evidence type="ECO:0000313" key="7">
    <source>
        <dbReference type="Proteomes" id="UP000290759"/>
    </source>
</evidence>
<dbReference type="GO" id="GO:0000976">
    <property type="term" value="F:transcription cis-regulatory region binding"/>
    <property type="evidence" value="ECO:0007669"/>
    <property type="project" value="TreeGrafter"/>
</dbReference>
<evidence type="ECO:0000256" key="1">
    <source>
        <dbReference type="ARBA" id="ARBA00023015"/>
    </source>
</evidence>
<dbReference type="Pfam" id="PF00440">
    <property type="entry name" value="TetR_N"/>
    <property type="match status" value="1"/>
</dbReference>
<dbReference type="InterPro" id="IPR009057">
    <property type="entry name" value="Homeodomain-like_sf"/>
</dbReference>
<dbReference type="PRINTS" id="PR00455">
    <property type="entry name" value="HTHTETR"/>
</dbReference>
<organism evidence="6 7">
    <name type="scientific">Lichenibacterium minor</name>
    <dbReference type="NCBI Taxonomy" id="2316528"/>
    <lineage>
        <taxon>Bacteria</taxon>
        <taxon>Pseudomonadati</taxon>
        <taxon>Pseudomonadota</taxon>
        <taxon>Alphaproteobacteria</taxon>
        <taxon>Hyphomicrobiales</taxon>
        <taxon>Lichenihabitantaceae</taxon>
        <taxon>Lichenibacterium</taxon>
    </lineage>
</organism>
<dbReference type="InterPro" id="IPR001647">
    <property type="entry name" value="HTH_TetR"/>
</dbReference>
<dbReference type="OrthoDB" id="9779746at2"/>
<dbReference type="PANTHER" id="PTHR30055:SF234">
    <property type="entry name" value="HTH-TYPE TRANSCRIPTIONAL REGULATOR BETI"/>
    <property type="match status" value="1"/>
</dbReference>
<keyword evidence="3" id="KW-0804">Transcription</keyword>